<name>A0AAD2KKY8_ACHAE</name>
<dbReference type="Proteomes" id="UP000044098">
    <property type="component" value="Unassembled WGS sequence"/>
</dbReference>
<dbReference type="EMBL" id="CYTK01000006">
    <property type="protein sequence ID" value="CUJ43899.1"/>
    <property type="molecule type" value="Genomic_DNA"/>
</dbReference>
<dbReference type="AlphaFoldDB" id="A0AAD2KKY8"/>
<comment type="caution">
    <text evidence="1">The sequence shown here is derived from an EMBL/GenBank/DDBJ whole genome shotgun (WGS) entry which is preliminary data.</text>
</comment>
<accession>A0AAD2KKY8</accession>
<protein>
    <submittedName>
        <fullName evidence="1">Uncharacterized protein</fullName>
    </submittedName>
</protein>
<evidence type="ECO:0000313" key="2">
    <source>
        <dbReference type="Proteomes" id="UP000044098"/>
    </source>
</evidence>
<sequence length="92" mass="10214">MMARPSHPKKEVEAALHHAEECGWRVEVGGSHAWGRIYCPSNLADCRCGEFCITSIWSTPKNPGNHARALLRVVNNCTAHRHLPRADGGAWE</sequence>
<gene>
    <name evidence="1" type="ORF">ERS370000_04002</name>
</gene>
<proteinExistence type="predicted"/>
<evidence type="ECO:0000313" key="1">
    <source>
        <dbReference type="EMBL" id="CUJ43899.1"/>
    </source>
</evidence>
<organism evidence="1 2">
    <name type="scientific">Achromobacter aegrifaciens</name>
    <dbReference type="NCBI Taxonomy" id="1287736"/>
    <lineage>
        <taxon>Bacteria</taxon>
        <taxon>Pseudomonadati</taxon>
        <taxon>Pseudomonadota</taxon>
        <taxon>Betaproteobacteria</taxon>
        <taxon>Burkholderiales</taxon>
        <taxon>Alcaligenaceae</taxon>
        <taxon>Achromobacter</taxon>
    </lineage>
</organism>
<reference evidence="1 2" key="1">
    <citation type="submission" date="2015-09" db="EMBL/GenBank/DDBJ databases">
        <authorList>
            <consortium name="Pathogen Informatics"/>
        </authorList>
    </citation>
    <scope>NUCLEOTIDE SEQUENCE [LARGE SCALE GENOMIC DNA]</scope>
    <source>
        <strain evidence="1 2">2789STDY5608625</strain>
    </source>
</reference>